<evidence type="ECO:0000256" key="2">
    <source>
        <dbReference type="ARBA" id="ARBA00022771"/>
    </source>
</evidence>
<dbReference type="PROSITE" id="PS51128">
    <property type="entry name" value="ZF_DKSA_2"/>
    <property type="match status" value="1"/>
</dbReference>
<dbReference type="Proteomes" id="UP000325606">
    <property type="component" value="Chromosome"/>
</dbReference>
<evidence type="ECO:0000313" key="7">
    <source>
        <dbReference type="Proteomes" id="UP000325606"/>
    </source>
</evidence>
<dbReference type="InterPro" id="IPR000962">
    <property type="entry name" value="Znf_DskA_TraR"/>
</dbReference>
<organism evidence="6 7">
    <name type="scientific">Nitrincola iocasae</name>
    <dbReference type="NCBI Taxonomy" id="2614693"/>
    <lineage>
        <taxon>Bacteria</taxon>
        <taxon>Pseudomonadati</taxon>
        <taxon>Pseudomonadota</taxon>
        <taxon>Gammaproteobacteria</taxon>
        <taxon>Oceanospirillales</taxon>
        <taxon>Oceanospirillaceae</taxon>
        <taxon>Nitrincola</taxon>
    </lineage>
</organism>
<dbReference type="RefSeq" id="WP_151053685.1">
    <property type="nucleotide sequence ID" value="NZ_CP044222.1"/>
</dbReference>
<dbReference type="SUPFAM" id="SSF57716">
    <property type="entry name" value="Glucocorticoid receptor-like (DNA-binding domain)"/>
    <property type="match status" value="1"/>
</dbReference>
<protein>
    <submittedName>
        <fullName evidence="6">TraR/DksA family transcriptional regulator</fullName>
    </submittedName>
</protein>
<gene>
    <name evidence="6" type="ORF">F5I99_03575</name>
</gene>
<dbReference type="Gene3D" id="1.20.120.910">
    <property type="entry name" value="DksA, coiled-coil domain"/>
    <property type="match status" value="1"/>
</dbReference>
<feature type="zinc finger region" description="dksA C4-type" evidence="4">
    <location>
        <begin position="39"/>
        <end position="63"/>
    </location>
</feature>
<proteinExistence type="predicted"/>
<keyword evidence="7" id="KW-1185">Reference proteome</keyword>
<keyword evidence="2" id="KW-0863">Zinc-finger</keyword>
<accession>A0A5J6LBG4</accession>
<evidence type="ECO:0000256" key="1">
    <source>
        <dbReference type="ARBA" id="ARBA00022723"/>
    </source>
</evidence>
<dbReference type="KEGG" id="nik:F5I99_03575"/>
<dbReference type="EMBL" id="CP044222">
    <property type="protein sequence ID" value="QEW05641.1"/>
    <property type="molecule type" value="Genomic_DNA"/>
</dbReference>
<sequence>MTDIVDHASEREQQQRDQALARRVVFEPMQDVFDGVVYCIDCGDQISQERLAAKPNAARCIHCQTTWERRNGN</sequence>
<name>A0A5J6LBG4_9GAMM</name>
<evidence type="ECO:0000259" key="5">
    <source>
        <dbReference type="Pfam" id="PF01258"/>
    </source>
</evidence>
<keyword evidence="1" id="KW-0479">Metal-binding</keyword>
<dbReference type="GO" id="GO:0008270">
    <property type="term" value="F:zinc ion binding"/>
    <property type="evidence" value="ECO:0007669"/>
    <property type="project" value="UniProtKB-KW"/>
</dbReference>
<evidence type="ECO:0000313" key="6">
    <source>
        <dbReference type="EMBL" id="QEW05641.1"/>
    </source>
</evidence>
<dbReference type="AlphaFoldDB" id="A0A5J6LBG4"/>
<keyword evidence="3" id="KW-0862">Zinc</keyword>
<feature type="domain" description="Zinc finger DksA/TraR C4-type" evidence="5">
    <location>
        <begin position="38"/>
        <end position="65"/>
    </location>
</feature>
<evidence type="ECO:0000256" key="4">
    <source>
        <dbReference type="PROSITE-ProRule" id="PRU00510"/>
    </source>
</evidence>
<reference evidence="6 7" key="1">
    <citation type="submission" date="2019-09" db="EMBL/GenBank/DDBJ databases">
        <title>Nitrincola iocasae sp. nov., a bacterium isolated from the sediment collected at a cold seep field in South China Sea.</title>
        <authorList>
            <person name="Zhang H."/>
            <person name="Wang H."/>
            <person name="Li C."/>
        </authorList>
    </citation>
    <scope>NUCLEOTIDE SEQUENCE [LARGE SCALE GENOMIC DNA]</scope>
    <source>
        <strain evidence="6 7">KXZD1103</strain>
    </source>
</reference>
<dbReference type="Pfam" id="PF01258">
    <property type="entry name" value="zf-dskA_traR"/>
    <property type="match status" value="1"/>
</dbReference>
<evidence type="ECO:0000256" key="3">
    <source>
        <dbReference type="ARBA" id="ARBA00022833"/>
    </source>
</evidence>